<dbReference type="RefSeq" id="WP_289412220.1">
    <property type="nucleotide sequence ID" value="NZ_JAQIBD010000001.1"/>
</dbReference>
<keyword evidence="2" id="KW-1134">Transmembrane beta strand</keyword>
<dbReference type="PANTHER" id="PTHR12815:SF18">
    <property type="entry name" value="SORTING AND ASSEMBLY MACHINERY COMPONENT 50 HOMOLOG"/>
    <property type="match status" value="1"/>
</dbReference>
<feature type="domain" description="Bacterial surface antigen (D15)" evidence="5">
    <location>
        <begin position="284"/>
        <end position="584"/>
    </location>
</feature>
<proteinExistence type="predicted"/>
<reference evidence="7" key="1">
    <citation type="submission" date="2023-01" db="EMBL/GenBank/DDBJ databases">
        <title>Sulfurovum sp. zt1-1 genome assembly.</title>
        <authorList>
            <person name="Wang J."/>
        </authorList>
    </citation>
    <scope>NUCLEOTIDE SEQUENCE</scope>
    <source>
        <strain evidence="7">Zt1-1</strain>
    </source>
</reference>
<name>A0ABT7QVS3_9BACT</name>
<keyword evidence="4" id="KW-0472">Membrane</keyword>
<evidence type="ECO:0000256" key="3">
    <source>
        <dbReference type="ARBA" id="ARBA00022692"/>
    </source>
</evidence>
<evidence type="ECO:0000256" key="2">
    <source>
        <dbReference type="ARBA" id="ARBA00022452"/>
    </source>
</evidence>
<keyword evidence="3" id="KW-0812">Transmembrane</keyword>
<evidence type="ECO:0000256" key="4">
    <source>
        <dbReference type="ARBA" id="ARBA00023136"/>
    </source>
</evidence>
<evidence type="ECO:0000313" key="8">
    <source>
        <dbReference type="Proteomes" id="UP001169069"/>
    </source>
</evidence>
<evidence type="ECO:0000256" key="1">
    <source>
        <dbReference type="ARBA" id="ARBA00004370"/>
    </source>
</evidence>
<dbReference type="Proteomes" id="UP001169069">
    <property type="component" value="Unassembled WGS sequence"/>
</dbReference>
<gene>
    <name evidence="7" type="ORF">PGH07_02000</name>
</gene>
<dbReference type="InterPro" id="IPR010827">
    <property type="entry name" value="BamA/TamA_POTRA"/>
</dbReference>
<evidence type="ECO:0000313" key="7">
    <source>
        <dbReference type="EMBL" id="MDM5270947.1"/>
    </source>
</evidence>
<dbReference type="Pfam" id="PF01103">
    <property type="entry name" value="Omp85"/>
    <property type="match status" value="1"/>
</dbReference>
<organism evidence="7 8">
    <name type="scientific">Sulfurovum zhangzhouensis</name>
    <dbReference type="NCBI Taxonomy" id="3019067"/>
    <lineage>
        <taxon>Bacteria</taxon>
        <taxon>Pseudomonadati</taxon>
        <taxon>Campylobacterota</taxon>
        <taxon>Epsilonproteobacteria</taxon>
        <taxon>Campylobacterales</taxon>
        <taxon>Sulfurovaceae</taxon>
        <taxon>Sulfurovum</taxon>
    </lineage>
</organism>
<dbReference type="InterPro" id="IPR000184">
    <property type="entry name" value="Bac_surfAg_D15"/>
</dbReference>
<dbReference type="Pfam" id="PF07244">
    <property type="entry name" value="POTRA"/>
    <property type="match status" value="1"/>
</dbReference>
<dbReference type="PANTHER" id="PTHR12815">
    <property type="entry name" value="SORTING AND ASSEMBLY MACHINERY SAMM50 PROTEIN FAMILY MEMBER"/>
    <property type="match status" value="1"/>
</dbReference>
<evidence type="ECO:0000259" key="6">
    <source>
        <dbReference type="Pfam" id="PF07244"/>
    </source>
</evidence>
<feature type="domain" description="POTRA" evidence="6">
    <location>
        <begin position="26"/>
        <end position="104"/>
    </location>
</feature>
<dbReference type="EMBL" id="JAQIBD010000001">
    <property type="protein sequence ID" value="MDM5270947.1"/>
    <property type="molecule type" value="Genomic_DNA"/>
</dbReference>
<sequence length="584" mass="66962">MLYRVIMIFFSIFLILSAEEIEVPTHQIMISGNTTHDTSKLYEVLSVETNSFWEFWKKDEPKIYDKLIPTLNQSLQSFYDSEGFYDAQFDIKETNTTLYLNIKENTPVHINDINVSSDYDISRYITFKKQERFRAQKFIDIKNNIIQAMLDQGYCSYDLDTKAYVDIKAHRVDLKYFLTKGDICKFDKTYIKGLESIDEEVILSRVVATEGSKFDPKSIKESYANLYQLDVFDSVMINYDRKFYNKIPVDITVQETGKPYHTELGLGFDTYLGLRTHGTLVKKNFMGNAQKLTLKALWSQKEYLASLDFFKPALFDIWGQSIDFMTKLGYSNLEYPGFTEAKSYLRFCVGYQRAKWKLKSGIVLENIDIQLLDNLKDDETLQQAVNEGNFLLLYPYIDVVYDARDDSFNPHSGYYLSSYLEYGLPYSQSASTYLKMQLEGRYIHSIDKLTMAAVLKTGVVDQFDGEVPESKLFFAGGAYFNRAYGFREMGVILSPTSDSIEGASTMLNVSLEADYPVWGDIYGAVFTDNTMLTDKSYDYSGDIITSAGVGVRYMTPIGPFKLDVGFNVNDPSQYGISFQVGQSF</sequence>
<dbReference type="Gene3D" id="2.40.160.50">
    <property type="entry name" value="membrane protein fhac: a member of the omp85/tpsb transporter family"/>
    <property type="match status" value="1"/>
</dbReference>
<dbReference type="Gene3D" id="3.10.20.310">
    <property type="entry name" value="membrane protein fhac"/>
    <property type="match status" value="2"/>
</dbReference>
<comment type="subcellular location">
    <subcellularLocation>
        <location evidence="1">Membrane</location>
    </subcellularLocation>
</comment>
<keyword evidence="8" id="KW-1185">Reference proteome</keyword>
<dbReference type="InterPro" id="IPR039910">
    <property type="entry name" value="D15-like"/>
</dbReference>
<protein>
    <submittedName>
        <fullName evidence="7">BamA/TamA family outer membrane protein</fullName>
    </submittedName>
</protein>
<evidence type="ECO:0000259" key="5">
    <source>
        <dbReference type="Pfam" id="PF01103"/>
    </source>
</evidence>
<comment type="caution">
    <text evidence="7">The sequence shown here is derived from an EMBL/GenBank/DDBJ whole genome shotgun (WGS) entry which is preliminary data.</text>
</comment>
<accession>A0ABT7QVS3</accession>